<gene>
    <name evidence="4" type="ORF">CUMW_188210</name>
</gene>
<dbReference type="SUPFAM" id="SSF53756">
    <property type="entry name" value="UDP-Glycosyltransferase/glycogen phosphorylase"/>
    <property type="match status" value="1"/>
</dbReference>
<keyword evidence="2" id="KW-0328">Glycosyltransferase</keyword>
<dbReference type="InterPro" id="IPR002213">
    <property type="entry name" value="UDP_glucos_trans"/>
</dbReference>
<evidence type="ECO:0000256" key="2">
    <source>
        <dbReference type="ARBA" id="ARBA00022676"/>
    </source>
</evidence>
<dbReference type="FunFam" id="3.40.50.2000:FF:000431">
    <property type="entry name" value="UDP-glycosyltransferase 90A1"/>
    <property type="match status" value="1"/>
</dbReference>
<dbReference type="Proteomes" id="UP000236630">
    <property type="component" value="Unassembled WGS sequence"/>
</dbReference>
<proteinExistence type="inferred from homology"/>
<dbReference type="AlphaFoldDB" id="A0A2H5Q1X7"/>
<dbReference type="Pfam" id="PF00201">
    <property type="entry name" value="UDPGT"/>
    <property type="match status" value="1"/>
</dbReference>
<evidence type="ECO:0000313" key="4">
    <source>
        <dbReference type="EMBL" id="GAY58594.1"/>
    </source>
</evidence>
<comment type="similarity">
    <text evidence="1">Belongs to the UDP-glycosyltransferase family.</text>
</comment>
<dbReference type="PANTHER" id="PTHR48047:SF229">
    <property type="entry name" value="UDP-GLYCOSYLTRANSFERASE 73C3-RELATED"/>
    <property type="match status" value="1"/>
</dbReference>
<evidence type="ECO:0008006" key="6">
    <source>
        <dbReference type="Google" id="ProtNLM"/>
    </source>
</evidence>
<evidence type="ECO:0000256" key="3">
    <source>
        <dbReference type="ARBA" id="ARBA00022679"/>
    </source>
</evidence>
<dbReference type="EMBL" id="BDQV01000187">
    <property type="protein sequence ID" value="GAY58594.1"/>
    <property type="molecule type" value="Genomic_DNA"/>
</dbReference>
<comment type="caution">
    <text evidence="4">The sequence shown here is derived from an EMBL/GenBank/DDBJ whole genome shotgun (WGS) entry which is preliminary data.</text>
</comment>
<organism evidence="4 5">
    <name type="scientific">Citrus unshiu</name>
    <name type="common">Satsuma mandarin</name>
    <name type="synonym">Citrus nobilis var. unshiu</name>
    <dbReference type="NCBI Taxonomy" id="55188"/>
    <lineage>
        <taxon>Eukaryota</taxon>
        <taxon>Viridiplantae</taxon>
        <taxon>Streptophyta</taxon>
        <taxon>Embryophyta</taxon>
        <taxon>Tracheophyta</taxon>
        <taxon>Spermatophyta</taxon>
        <taxon>Magnoliopsida</taxon>
        <taxon>eudicotyledons</taxon>
        <taxon>Gunneridae</taxon>
        <taxon>Pentapetalae</taxon>
        <taxon>rosids</taxon>
        <taxon>malvids</taxon>
        <taxon>Sapindales</taxon>
        <taxon>Rutaceae</taxon>
        <taxon>Aurantioideae</taxon>
        <taxon>Citrus</taxon>
    </lineage>
</organism>
<name>A0A2H5Q1X7_CITUN</name>
<accession>A0A2H5Q1X7</accession>
<reference evidence="4 5" key="1">
    <citation type="journal article" date="2017" name="Front. Genet.">
        <title>Draft sequencing of the heterozygous diploid genome of Satsuma (Citrus unshiu Marc.) using a hybrid assembly approach.</title>
        <authorList>
            <person name="Shimizu T."/>
            <person name="Tanizawa Y."/>
            <person name="Mochizuki T."/>
            <person name="Nagasaki H."/>
            <person name="Yoshioka T."/>
            <person name="Toyoda A."/>
            <person name="Fujiyama A."/>
            <person name="Kaminuma E."/>
            <person name="Nakamura Y."/>
        </authorList>
    </citation>
    <scope>NUCLEOTIDE SEQUENCE [LARGE SCALE GENOMIC DNA]</scope>
    <source>
        <strain evidence="5">cv. Miyagawa wase</strain>
    </source>
</reference>
<evidence type="ECO:0000313" key="5">
    <source>
        <dbReference type="Proteomes" id="UP000236630"/>
    </source>
</evidence>
<protein>
    <recommendedName>
        <fullName evidence="6">UDP-glycosyltransferases domain-containing protein</fullName>
    </recommendedName>
</protein>
<dbReference type="PANTHER" id="PTHR48047">
    <property type="entry name" value="GLYCOSYLTRANSFERASE"/>
    <property type="match status" value="1"/>
</dbReference>
<dbReference type="STRING" id="55188.A0A2H5Q1X7"/>
<dbReference type="Gene3D" id="3.40.50.2000">
    <property type="entry name" value="Glycogen Phosphorylase B"/>
    <property type="match status" value="2"/>
</dbReference>
<dbReference type="CDD" id="cd03784">
    <property type="entry name" value="GT1_Gtf-like"/>
    <property type="match status" value="1"/>
</dbReference>
<sequence length="137" mass="15330">MILSHPAVGGFLTHCGWNSSLEGISAGVQMLTWPLFGDQFCNEKLIVEVLRIGVSVGVEVPLKFGEEEKIGVLVKKDDVETAINILMDDGEERDVRRKRAKEFEELAKRALEEGGSSYNNIQLFFQDIMQQPTSEVM</sequence>
<keyword evidence="3" id="KW-0808">Transferase</keyword>
<evidence type="ECO:0000256" key="1">
    <source>
        <dbReference type="ARBA" id="ARBA00009995"/>
    </source>
</evidence>
<dbReference type="GO" id="GO:0035251">
    <property type="term" value="F:UDP-glucosyltransferase activity"/>
    <property type="evidence" value="ECO:0007669"/>
    <property type="project" value="TreeGrafter"/>
</dbReference>
<keyword evidence="5" id="KW-1185">Reference proteome</keyword>